<dbReference type="AlphaFoldDB" id="A0A8X6GMW7"/>
<gene>
    <name evidence="1" type="primary">AVEN_260769_1</name>
    <name evidence="1" type="ORF">TNCT_280101</name>
</gene>
<dbReference type="OrthoDB" id="6436352at2759"/>
<reference evidence="1" key="1">
    <citation type="submission" date="2020-07" db="EMBL/GenBank/DDBJ databases">
        <title>Multicomponent nature underlies the extraordinary mechanical properties of spider dragline silk.</title>
        <authorList>
            <person name="Kono N."/>
            <person name="Nakamura H."/>
            <person name="Mori M."/>
            <person name="Yoshida Y."/>
            <person name="Ohtoshi R."/>
            <person name="Malay A.D."/>
            <person name="Moran D.A.P."/>
            <person name="Tomita M."/>
            <person name="Numata K."/>
            <person name="Arakawa K."/>
        </authorList>
    </citation>
    <scope>NUCLEOTIDE SEQUENCE</scope>
</reference>
<comment type="caution">
    <text evidence="1">The sequence shown here is derived from an EMBL/GenBank/DDBJ whole genome shotgun (WGS) entry which is preliminary data.</text>
</comment>
<name>A0A8X6GMW7_TRICU</name>
<dbReference type="PANTHER" id="PTHR47331:SF1">
    <property type="entry name" value="GAG-LIKE PROTEIN"/>
    <property type="match status" value="1"/>
</dbReference>
<evidence type="ECO:0000313" key="2">
    <source>
        <dbReference type="Proteomes" id="UP000887116"/>
    </source>
</evidence>
<keyword evidence="2" id="KW-1185">Reference proteome</keyword>
<dbReference type="PANTHER" id="PTHR47331">
    <property type="entry name" value="PHD-TYPE DOMAIN-CONTAINING PROTEIN"/>
    <property type="match status" value="1"/>
</dbReference>
<accession>A0A8X6GMW7</accession>
<sequence>MVGLELNEFSEVLLINLILRKLDKERRKNYELNLASTELPKWDDFMDFLLKRCLILENIQTNNAIAVPSERSYKTKSFLAKLDPVNCVICKQQPHPVFRCKKFNDLSVYERFNSVKRNNLCINCFSSSHRVALCKSSRNCHNCSKRHNSLLCRNFERKFESQRSQISETLPTLEPKSTTTLNLSSECFKPKQTIPYVESFENEGEEFVGHAKGHSTVMLSTAIVYCQNNRGELFPLRTLLDCGSQSNLISQDAVLALGLQAADVIMSDVYMDDLLTGADDLESGRKLQEQLVSLLRGAGMELHKWSASNPLLLSDSMCQDKDLSYSSSTETKTLGLLWKPHPDSFAFKISPMTSNCTSLIVTKKSVISTIARIFNPLGLIGPEITRAKIFSSLCGS</sequence>
<proteinExistence type="predicted"/>
<dbReference type="Proteomes" id="UP000887116">
    <property type="component" value="Unassembled WGS sequence"/>
</dbReference>
<evidence type="ECO:0000313" key="1">
    <source>
        <dbReference type="EMBL" id="GFR07577.1"/>
    </source>
</evidence>
<organism evidence="1 2">
    <name type="scientific">Trichonephila clavata</name>
    <name type="common">Joro spider</name>
    <name type="synonym">Nephila clavata</name>
    <dbReference type="NCBI Taxonomy" id="2740835"/>
    <lineage>
        <taxon>Eukaryota</taxon>
        <taxon>Metazoa</taxon>
        <taxon>Ecdysozoa</taxon>
        <taxon>Arthropoda</taxon>
        <taxon>Chelicerata</taxon>
        <taxon>Arachnida</taxon>
        <taxon>Araneae</taxon>
        <taxon>Araneomorphae</taxon>
        <taxon>Entelegynae</taxon>
        <taxon>Araneoidea</taxon>
        <taxon>Nephilidae</taxon>
        <taxon>Trichonephila</taxon>
    </lineage>
</organism>
<dbReference type="EMBL" id="BMAO01016307">
    <property type="protein sequence ID" value="GFR07577.1"/>
    <property type="molecule type" value="Genomic_DNA"/>
</dbReference>
<protein>
    <submittedName>
        <fullName evidence="1">DUF1758 domain-containing protein</fullName>
    </submittedName>
</protein>